<evidence type="ECO:0000256" key="3">
    <source>
        <dbReference type="ARBA" id="ARBA00022692"/>
    </source>
</evidence>
<dbReference type="PANTHER" id="PTHR32309:SF13">
    <property type="entry name" value="FERRIC ENTEROBACTIN TRANSPORT PROTEIN FEPE"/>
    <property type="match status" value="1"/>
</dbReference>
<dbReference type="GO" id="GO:0005886">
    <property type="term" value="C:plasma membrane"/>
    <property type="evidence" value="ECO:0007669"/>
    <property type="project" value="UniProtKB-SubCell"/>
</dbReference>
<dbReference type="Proteomes" id="UP000317839">
    <property type="component" value="Unassembled WGS sequence"/>
</dbReference>
<comment type="caution">
    <text evidence="8">The sequence shown here is derived from an EMBL/GenBank/DDBJ whole genome shotgun (WGS) entry which is preliminary data.</text>
</comment>
<dbReference type="EMBL" id="VIKR01000001">
    <property type="protein sequence ID" value="TQV77026.1"/>
    <property type="molecule type" value="Genomic_DNA"/>
</dbReference>
<keyword evidence="2" id="KW-1003">Cell membrane</keyword>
<keyword evidence="4 6" id="KW-1133">Transmembrane helix</keyword>
<name>A0A545TIM4_9GAMM</name>
<feature type="domain" description="Polysaccharide chain length determinant N-terminal" evidence="7">
    <location>
        <begin position="14"/>
        <end position="117"/>
    </location>
</feature>
<dbReference type="GO" id="GO:0004713">
    <property type="term" value="F:protein tyrosine kinase activity"/>
    <property type="evidence" value="ECO:0007669"/>
    <property type="project" value="TreeGrafter"/>
</dbReference>
<dbReference type="PANTHER" id="PTHR32309">
    <property type="entry name" value="TYROSINE-PROTEIN KINASE"/>
    <property type="match status" value="1"/>
</dbReference>
<evidence type="ECO:0000256" key="2">
    <source>
        <dbReference type="ARBA" id="ARBA00022475"/>
    </source>
</evidence>
<evidence type="ECO:0000313" key="9">
    <source>
        <dbReference type="Proteomes" id="UP000317839"/>
    </source>
</evidence>
<feature type="transmembrane region" description="Helical" evidence="6">
    <location>
        <begin position="30"/>
        <end position="50"/>
    </location>
</feature>
<protein>
    <submittedName>
        <fullName evidence="8">LPS O-antigen length regulator</fullName>
    </submittedName>
</protein>
<proteinExistence type="predicted"/>
<comment type="subcellular location">
    <subcellularLocation>
        <location evidence="1">Cell membrane</location>
        <topology evidence="1">Multi-pass membrane protein</topology>
    </subcellularLocation>
</comment>
<accession>A0A545TIM4</accession>
<evidence type="ECO:0000256" key="5">
    <source>
        <dbReference type="ARBA" id="ARBA00023136"/>
    </source>
</evidence>
<evidence type="ECO:0000313" key="8">
    <source>
        <dbReference type="EMBL" id="TQV77026.1"/>
    </source>
</evidence>
<keyword evidence="5 6" id="KW-0472">Membrane</keyword>
<dbReference type="InterPro" id="IPR050445">
    <property type="entry name" value="Bact_polysacc_biosynth/exp"/>
</dbReference>
<keyword evidence="3 6" id="KW-0812">Transmembrane</keyword>
<dbReference type="Pfam" id="PF02706">
    <property type="entry name" value="Wzz"/>
    <property type="match status" value="1"/>
</dbReference>
<reference evidence="8 9" key="1">
    <citation type="submission" date="2019-06" db="EMBL/GenBank/DDBJ databases">
        <title>Draft genome of Aliikangiella marina GYP-15.</title>
        <authorList>
            <person name="Wang G."/>
        </authorList>
    </citation>
    <scope>NUCLEOTIDE SEQUENCE [LARGE SCALE GENOMIC DNA]</scope>
    <source>
        <strain evidence="8 9">GYP-15</strain>
    </source>
</reference>
<dbReference type="RefSeq" id="WP_142888386.1">
    <property type="nucleotide sequence ID" value="NZ_VIKR01000001.1"/>
</dbReference>
<evidence type="ECO:0000259" key="7">
    <source>
        <dbReference type="Pfam" id="PF02706"/>
    </source>
</evidence>
<feature type="transmembrane region" description="Helical" evidence="6">
    <location>
        <begin position="287"/>
        <end position="311"/>
    </location>
</feature>
<dbReference type="OrthoDB" id="9775724at2"/>
<gene>
    <name evidence="8" type="ORF">FLL45_03480</name>
</gene>
<evidence type="ECO:0000256" key="6">
    <source>
        <dbReference type="SAM" id="Phobius"/>
    </source>
</evidence>
<organism evidence="8 9">
    <name type="scientific">Aliikangiella marina</name>
    <dbReference type="NCBI Taxonomy" id="1712262"/>
    <lineage>
        <taxon>Bacteria</taxon>
        <taxon>Pseudomonadati</taxon>
        <taxon>Pseudomonadota</taxon>
        <taxon>Gammaproteobacteria</taxon>
        <taxon>Oceanospirillales</taxon>
        <taxon>Pleioneaceae</taxon>
        <taxon>Aliikangiella</taxon>
    </lineage>
</organism>
<evidence type="ECO:0000256" key="1">
    <source>
        <dbReference type="ARBA" id="ARBA00004651"/>
    </source>
</evidence>
<dbReference type="InterPro" id="IPR003856">
    <property type="entry name" value="LPS_length_determ_N"/>
</dbReference>
<evidence type="ECO:0000256" key="4">
    <source>
        <dbReference type="ARBA" id="ARBA00022989"/>
    </source>
</evidence>
<dbReference type="AlphaFoldDB" id="A0A545TIM4"/>
<keyword evidence="9" id="KW-1185">Reference proteome</keyword>
<sequence>MSIEKSTSVPSNQNEITLKEILDAFWEKKWIIIIVTSIFAISSVFVALNIPNQYKSTTILAPSSNSGVSGLSKLAGQFGGLASLAGINLSSGGSDDKSLIAIELIKTWGFLEKFIKEQEIQIELFAVEGWSLHNDKLLVNADLYDESQKKWVREPDYGKGIGSEPTSWELYKELKDRIEVSQDKNTGFIKLSLEYYSPKLAKAWLDKLVLSLNSHIQQKDREDALKSISYLQSQIKQTNINEMQAVFYQLIEEQTKTLMLTEVSDEYALKTISEPKVAEVRSTPNRALICIVSTIVGAFFSSLIVLIRTYIIK</sequence>